<evidence type="ECO:0000256" key="2">
    <source>
        <dbReference type="SAM" id="Phobius"/>
    </source>
</evidence>
<protein>
    <submittedName>
        <fullName evidence="3">Uncharacterized protein</fullName>
    </submittedName>
</protein>
<proteinExistence type="predicted"/>
<name>A0A7Y9IEW3_9ACTN</name>
<feature type="transmembrane region" description="Helical" evidence="2">
    <location>
        <begin position="156"/>
        <end position="173"/>
    </location>
</feature>
<gene>
    <name evidence="3" type="ORF">BKA15_006577</name>
</gene>
<evidence type="ECO:0000313" key="4">
    <source>
        <dbReference type="Proteomes" id="UP000569914"/>
    </source>
</evidence>
<comment type="caution">
    <text evidence="3">The sequence shown here is derived from an EMBL/GenBank/DDBJ whole genome shotgun (WGS) entry which is preliminary data.</text>
</comment>
<organism evidence="3 4">
    <name type="scientific">Microlunatus parietis</name>
    <dbReference type="NCBI Taxonomy" id="682979"/>
    <lineage>
        <taxon>Bacteria</taxon>
        <taxon>Bacillati</taxon>
        <taxon>Actinomycetota</taxon>
        <taxon>Actinomycetes</taxon>
        <taxon>Propionibacteriales</taxon>
        <taxon>Propionibacteriaceae</taxon>
        <taxon>Microlunatus</taxon>
    </lineage>
</organism>
<dbReference type="RefSeq" id="WP_179757785.1">
    <property type="nucleotide sequence ID" value="NZ_JACCBU010000001.1"/>
</dbReference>
<keyword evidence="4" id="KW-1185">Reference proteome</keyword>
<dbReference type="Proteomes" id="UP000569914">
    <property type="component" value="Unassembled WGS sequence"/>
</dbReference>
<accession>A0A7Y9IEW3</accession>
<reference evidence="3 4" key="1">
    <citation type="submission" date="2020-07" db="EMBL/GenBank/DDBJ databases">
        <title>Sequencing the genomes of 1000 actinobacteria strains.</title>
        <authorList>
            <person name="Klenk H.-P."/>
        </authorList>
    </citation>
    <scope>NUCLEOTIDE SEQUENCE [LARGE SCALE GENOMIC DNA]</scope>
    <source>
        <strain evidence="3 4">DSM 22083</strain>
    </source>
</reference>
<feature type="transmembrane region" description="Helical" evidence="2">
    <location>
        <begin position="205"/>
        <end position="223"/>
    </location>
</feature>
<feature type="coiled-coil region" evidence="1">
    <location>
        <begin position="43"/>
        <end position="77"/>
    </location>
</feature>
<sequence>MNEPYDAETHGRLYAESLTRIIRAGERERDRQHRDATGHRLELDGAETAAASAGRRREQLRQNADELEQFAADLLARAQLPVEGERMVLEPPVITTTAEAETAIRRIADEIAVTAEEVIREREDRTRKLRLAIVIASWIVLPGSQLLWAVLSSGSWFNGIVGAAPILLAMLAARKAGLELGQAITGLAVIAAFVLSFLIGGSFLSTLLILFLIVAGIVAVIKMPRDWVLRRRLAAQNRTNPGGTEPWNESEV</sequence>
<keyword evidence="2" id="KW-1133">Transmembrane helix</keyword>
<dbReference type="EMBL" id="JACCBU010000001">
    <property type="protein sequence ID" value="NYE75248.1"/>
    <property type="molecule type" value="Genomic_DNA"/>
</dbReference>
<dbReference type="AlphaFoldDB" id="A0A7Y9IEW3"/>
<evidence type="ECO:0000256" key="1">
    <source>
        <dbReference type="SAM" id="Coils"/>
    </source>
</evidence>
<feature type="transmembrane region" description="Helical" evidence="2">
    <location>
        <begin position="180"/>
        <end position="199"/>
    </location>
</feature>
<feature type="transmembrane region" description="Helical" evidence="2">
    <location>
        <begin position="129"/>
        <end position="150"/>
    </location>
</feature>
<evidence type="ECO:0000313" key="3">
    <source>
        <dbReference type="EMBL" id="NYE75248.1"/>
    </source>
</evidence>
<keyword evidence="2" id="KW-0472">Membrane</keyword>
<keyword evidence="2" id="KW-0812">Transmembrane</keyword>
<keyword evidence="1" id="KW-0175">Coiled coil</keyword>